<feature type="non-terminal residue" evidence="4">
    <location>
        <position position="1"/>
    </location>
</feature>
<reference evidence="4" key="1">
    <citation type="submission" date="2022-06" db="EMBL/GenBank/DDBJ databases">
        <title>Limimaricola sediminis sp. nov., isolated from an intertidal sediment.</title>
        <authorList>
            <person name="Shao X."/>
        </authorList>
    </citation>
    <scope>NUCLEOTIDE SEQUENCE</scope>
    <source>
        <strain evidence="4">ASW11-118</strain>
    </source>
</reference>
<dbReference type="Pfam" id="PF00437">
    <property type="entry name" value="T2SSE"/>
    <property type="match status" value="1"/>
</dbReference>
<sequence>QPPVRRPGPAAEAAPADKERRRKERFAEIKLEVHKALLDTLNLAALEKASEQDLRAEINAIATERLEEMGVALNREERQSLTQDLYFEVTGLGPLETLLKDDTVNDILVNGPHQIFVERDGRLQLTDITFKDERHLLRIIDKIVSAVGRRVDESNPYVDARLADGSRFNAMVGPIAVDGSLVSIRKFKKDKLGIDDLVRFGAMTEEMAAYLQAAVATRLNIIVSGGTGSGKTTTLNALSSFIDDNERILTIEDTAELQLQQTHVGRMESRPANVEGRGAVSQRDCLKNALRMRPDRIIVGETRGEEVIDMLQAMNTGHDGSMTTIHANSARDGISRLENMIAMAGIEMPIKAVRSQIASAVNLIVQASRLQDGSRRMTSITEVTGMEGDVISMQEVFRYRRVGLTPENKIIGHFTATGVRSHFSERFRLWGYDLPASVFEPMAAE</sequence>
<dbReference type="InterPro" id="IPR050921">
    <property type="entry name" value="T4SS_GSP_E_ATPase"/>
</dbReference>
<dbReference type="InterPro" id="IPR027417">
    <property type="entry name" value="P-loop_NTPase"/>
</dbReference>
<protein>
    <submittedName>
        <fullName evidence="4">CpaF family protein</fullName>
    </submittedName>
</protein>
<dbReference type="RefSeq" id="WP_253328877.1">
    <property type="nucleotide sequence ID" value="NZ_JAMYXC010000014.1"/>
</dbReference>
<proteinExistence type="inferred from homology"/>
<comment type="caution">
    <text evidence="4">The sequence shown here is derived from an EMBL/GenBank/DDBJ whole genome shotgun (WGS) entry which is preliminary data.</text>
</comment>
<dbReference type="GO" id="GO:0016887">
    <property type="term" value="F:ATP hydrolysis activity"/>
    <property type="evidence" value="ECO:0007669"/>
    <property type="project" value="InterPro"/>
</dbReference>
<dbReference type="PANTHER" id="PTHR30486">
    <property type="entry name" value="TWITCHING MOTILITY PROTEIN PILT"/>
    <property type="match status" value="1"/>
</dbReference>
<feature type="domain" description="Bacterial type II secretion system protein E" evidence="3">
    <location>
        <begin position="90"/>
        <end position="366"/>
    </location>
</feature>
<accession>A0A9X2FT61</accession>
<evidence type="ECO:0000256" key="2">
    <source>
        <dbReference type="SAM" id="MobiDB-lite"/>
    </source>
</evidence>
<dbReference type="Proteomes" id="UP001139477">
    <property type="component" value="Unassembled WGS sequence"/>
</dbReference>
<dbReference type="SUPFAM" id="SSF52540">
    <property type="entry name" value="P-loop containing nucleoside triphosphate hydrolases"/>
    <property type="match status" value="1"/>
</dbReference>
<organism evidence="4 5">
    <name type="scientific">Limimaricola litoreus</name>
    <dbReference type="NCBI Taxonomy" id="2955316"/>
    <lineage>
        <taxon>Bacteria</taxon>
        <taxon>Pseudomonadati</taxon>
        <taxon>Pseudomonadota</taxon>
        <taxon>Alphaproteobacteria</taxon>
        <taxon>Rhodobacterales</taxon>
        <taxon>Paracoccaceae</taxon>
        <taxon>Limimaricola</taxon>
    </lineage>
</organism>
<name>A0A9X2FT61_9RHOB</name>
<gene>
    <name evidence="4" type="ORF">NHG85_00810</name>
</gene>
<dbReference type="Gene3D" id="3.30.450.380">
    <property type="match status" value="1"/>
</dbReference>
<evidence type="ECO:0000313" key="5">
    <source>
        <dbReference type="Proteomes" id="UP001139477"/>
    </source>
</evidence>
<dbReference type="CDD" id="cd01130">
    <property type="entry name" value="VirB11-like_ATPase"/>
    <property type="match status" value="1"/>
</dbReference>
<evidence type="ECO:0000313" key="4">
    <source>
        <dbReference type="EMBL" id="MCP1167078.1"/>
    </source>
</evidence>
<feature type="region of interest" description="Disordered" evidence="2">
    <location>
        <begin position="1"/>
        <end position="21"/>
    </location>
</feature>
<dbReference type="FunFam" id="3.40.50.300:FF:000521">
    <property type="entry name" value="Type II secretion system protein E"/>
    <property type="match status" value="1"/>
</dbReference>
<evidence type="ECO:0000256" key="1">
    <source>
        <dbReference type="ARBA" id="ARBA00006611"/>
    </source>
</evidence>
<keyword evidence="5" id="KW-1185">Reference proteome</keyword>
<dbReference type="Gene3D" id="3.40.50.300">
    <property type="entry name" value="P-loop containing nucleotide triphosphate hydrolases"/>
    <property type="match status" value="1"/>
</dbReference>
<dbReference type="InterPro" id="IPR001482">
    <property type="entry name" value="T2SS/T4SS_dom"/>
</dbReference>
<dbReference type="PANTHER" id="PTHR30486:SF15">
    <property type="entry name" value="TYPE II_IV SECRETION SYSTEM ATPASE"/>
    <property type="match status" value="1"/>
</dbReference>
<evidence type="ECO:0000259" key="3">
    <source>
        <dbReference type="Pfam" id="PF00437"/>
    </source>
</evidence>
<comment type="similarity">
    <text evidence="1">Belongs to the GSP E family.</text>
</comment>
<dbReference type="EMBL" id="JAMYXC010000014">
    <property type="protein sequence ID" value="MCP1167078.1"/>
    <property type="molecule type" value="Genomic_DNA"/>
</dbReference>
<dbReference type="AlphaFoldDB" id="A0A9X2FT61"/>